<organism evidence="3">
    <name type="scientific">Rhipicephalus appendiculatus</name>
    <name type="common">Brown ear tick</name>
    <dbReference type="NCBI Taxonomy" id="34631"/>
    <lineage>
        <taxon>Eukaryota</taxon>
        <taxon>Metazoa</taxon>
        <taxon>Ecdysozoa</taxon>
        <taxon>Arthropoda</taxon>
        <taxon>Chelicerata</taxon>
        <taxon>Arachnida</taxon>
        <taxon>Acari</taxon>
        <taxon>Parasitiformes</taxon>
        <taxon>Ixodida</taxon>
        <taxon>Ixodoidea</taxon>
        <taxon>Ixodidae</taxon>
        <taxon>Rhipicephalinae</taxon>
        <taxon>Rhipicephalus</taxon>
        <taxon>Rhipicephalus</taxon>
    </lineage>
</organism>
<evidence type="ECO:0000256" key="1">
    <source>
        <dbReference type="SAM" id="MobiDB-lite"/>
    </source>
</evidence>
<accession>A0A131YAD6</accession>
<sequence length="104" mass="10440">MNAALVAGLVITSLLAGCEGQAAIKGQNAMYPPGPGTKGGGGYFPGGGGGGGYMPGAKGGMKGGGYKGFQPQQPQFPMMPQQPQFPPMGPPQRPMNPGQEPFFG</sequence>
<keyword evidence="2" id="KW-0732">Signal</keyword>
<feature type="signal peptide" evidence="2">
    <location>
        <begin position="1"/>
        <end position="20"/>
    </location>
</feature>
<feature type="region of interest" description="Disordered" evidence="1">
    <location>
        <begin position="63"/>
        <end position="104"/>
    </location>
</feature>
<feature type="compositionally biased region" description="Low complexity" evidence="1">
    <location>
        <begin position="95"/>
        <end position="104"/>
    </location>
</feature>
<name>A0A131YAD6_RHIAP</name>
<reference evidence="3" key="1">
    <citation type="journal article" date="2016" name="Ticks Tick Borne Dis.">
        <title>De novo assembly and annotation of the salivary gland transcriptome of Rhipicephalus appendiculatus male and female ticks during blood feeding.</title>
        <authorList>
            <person name="de Castro M.H."/>
            <person name="de Klerk D."/>
            <person name="Pienaar R."/>
            <person name="Latif A.A."/>
            <person name="Rees D.J."/>
            <person name="Mans B.J."/>
        </authorList>
    </citation>
    <scope>NUCLEOTIDE SEQUENCE</scope>
    <source>
        <tissue evidence="3">Salivary glands</tissue>
    </source>
</reference>
<dbReference type="AlphaFoldDB" id="A0A131YAD6"/>
<feature type="chain" id="PRO_5007284435" description="Glycine rich superfamily member" evidence="2">
    <location>
        <begin position="21"/>
        <end position="104"/>
    </location>
</feature>
<feature type="compositionally biased region" description="Pro residues" evidence="1">
    <location>
        <begin position="83"/>
        <end position="94"/>
    </location>
</feature>
<proteinExistence type="predicted"/>
<dbReference type="EMBL" id="GEDV01012700">
    <property type="protein sequence ID" value="JAP75857.1"/>
    <property type="molecule type" value="Transcribed_RNA"/>
</dbReference>
<protein>
    <recommendedName>
        <fullName evidence="4">Glycine rich superfamily member</fullName>
    </recommendedName>
</protein>
<evidence type="ECO:0000256" key="2">
    <source>
        <dbReference type="SAM" id="SignalP"/>
    </source>
</evidence>
<feature type="compositionally biased region" description="Low complexity" evidence="1">
    <location>
        <begin position="68"/>
        <end position="82"/>
    </location>
</feature>
<evidence type="ECO:0000313" key="3">
    <source>
        <dbReference type="EMBL" id="JAP75857.1"/>
    </source>
</evidence>
<evidence type="ECO:0008006" key="4">
    <source>
        <dbReference type="Google" id="ProtNLM"/>
    </source>
</evidence>